<dbReference type="SUPFAM" id="SSF51735">
    <property type="entry name" value="NAD(P)-binding Rossmann-fold domains"/>
    <property type="match status" value="1"/>
</dbReference>
<comment type="similarity">
    <text evidence="3">Belongs to the short-chain dehydrogenases/reductases (SDR) family. SDR65C subfamily.</text>
</comment>
<dbReference type="InterPro" id="IPR002347">
    <property type="entry name" value="SDR_fam"/>
</dbReference>
<dbReference type="InterPro" id="IPR045000">
    <property type="entry name" value="TR"/>
</dbReference>
<name>A0A6A3CEN0_HIBSY</name>
<dbReference type="PANTHER" id="PTHR42898">
    <property type="entry name" value="TROPINONE REDUCTASE"/>
    <property type="match status" value="1"/>
</dbReference>
<comment type="caution">
    <text evidence="4">The sequence shown here is derived from an EMBL/GenBank/DDBJ whole genome shotgun (WGS) entry which is preliminary data.</text>
</comment>
<accession>A0A6A3CEN0</accession>
<dbReference type="GO" id="GO:0016491">
    <property type="term" value="F:oxidoreductase activity"/>
    <property type="evidence" value="ECO:0007669"/>
    <property type="project" value="UniProtKB-KW"/>
</dbReference>
<evidence type="ECO:0000256" key="2">
    <source>
        <dbReference type="ARBA" id="ARBA00023002"/>
    </source>
</evidence>
<evidence type="ECO:0000313" key="4">
    <source>
        <dbReference type="EMBL" id="KAE8727690.1"/>
    </source>
</evidence>
<dbReference type="Proteomes" id="UP000436088">
    <property type="component" value="Unassembled WGS sequence"/>
</dbReference>
<keyword evidence="5" id="KW-1185">Reference proteome</keyword>
<dbReference type="EMBL" id="VEPZ02000305">
    <property type="protein sequence ID" value="KAE8727690.1"/>
    <property type="molecule type" value="Genomic_DNA"/>
</dbReference>
<proteinExistence type="inferred from homology"/>
<evidence type="ECO:0000313" key="5">
    <source>
        <dbReference type="Proteomes" id="UP000436088"/>
    </source>
</evidence>
<dbReference type="Pfam" id="PF00106">
    <property type="entry name" value="adh_short"/>
    <property type="match status" value="1"/>
</dbReference>
<dbReference type="InterPro" id="IPR036291">
    <property type="entry name" value="NAD(P)-bd_dom_sf"/>
</dbReference>
<keyword evidence="1" id="KW-0521">NADP</keyword>
<dbReference type="Gene3D" id="3.40.50.720">
    <property type="entry name" value="NAD(P)-binding Rossmann-like Domain"/>
    <property type="match status" value="1"/>
</dbReference>
<keyword evidence="2" id="KW-0560">Oxidoreductase</keyword>
<dbReference type="AlphaFoldDB" id="A0A6A3CEN0"/>
<organism evidence="4 5">
    <name type="scientific">Hibiscus syriacus</name>
    <name type="common">Rose of Sharon</name>
    <dbReference type="NCBI Taxonomy" id="106335"/>
    <lineage>
        <taxon>Eukaryota</taxon>
        <taxon>Viridiplantae</taxon>
        <taxon>Streptophyta</taxon>
        <taxon>Embryophyta</taxon>
        <taxon>Tracheophyta</taxon>
        <taxon>Spermatophyta</taxon>
        <taxon>Magnoliopsida</taxon>
        <taxon>eudicotyledons</taxon>
        <taxon>Gunneridae</taxon>
        <taxon>Pentapetalae</taxon>
        <taxon>rosids</taxon>
        <taxon>malvids</taxon>
        <taxon>Malvales</taxon>
        <taxon>Malvaceae</taxon>
        <taxon>Malvoideae</taxon>
        <taxon>Hibiscus</taxon>
    </lineage>
</organism>
<reference evidence="4" key="1">
    <citation type="submission" date="2019-09" db="EMBL/GenBank/DDBJ databases">
        <title>Draft genome information of white flower Hibiscus syriacus.</title>
        <authorList>
            <person name="Kim Y.-M."/>
        </authorList>
    </citation>
    <scope>NUCLEOTIDE SEQUENCE [LARGE SCALE GENOMIC DNA]</scope>
    <source>
        <strain evidence="4">YM2019G1</strain>
    </source>
</reference>
<protein>
    <submittedName>
        <fullName evidence="4">Tropinone reductase-like protein</fullName>
    </submittedName>
</protein>
<evidence type="ECO:0000256" key="3">
    <source>
        <dbReference type="ARBA" id="ARBA00025714"/>
    </source>
</evidence>
<dbReference type="PANTHER" id="PTHR42898:SF6">
    <property type="entry name" value="NADP-DEPENDENT MANNITOL DEHYDROGENASE"/>
    <property type="match status" value="1"/>
</dbReference>
<sequence>MGGAEGSSKDNRWSLQGMTALVTDNCNASSHAIVEELAGLGARVHTCCRTESQLKNCLLQWKAKGFHVTASVCDVSNQAQREKLIKTVSSEFDGKLNILVNNVGNNIGKMVSDYTAEDVSFWRVPTLNQLITLAYWLILSLNLQRLEALCLSLQLVVLCLHI</sequence>
<gene>
    <name evidence="4" type="ORF">F3Y22_tig00005406pilonHSYRG00224</name>
</gene>
<evidence type="ECO:0000256" key="1">
    <source>
        <dbReference type="ARBA" id="ARBA00022857"/>
    </source>
</evidence>